<evidence type="ECO:0000256" key="5">
    <source>
        <dbReference type="SAM" id="MobiDB-lite"/>
    </source>
</evidence>
<keyword evidence="3 6" id="KW-1133">Transmembrane helix</keyword>
<evidence type="ECO:0000256" key="2">
    <source>
        <dbReference type="ARBA" id="ARBA00022692"/>
    </source>
</evidence>
<feature type="transmembrane region" description="Helical" evidence="6">
    <location>
        <begin position="86"/>
        <end position="105"/>
    </location>
</feature>
<dbReference type="PANTHER" id="PTHR38480:SF1">
    <property type="entry name" value="SLR0254 PROTEIN"/>
    <property type="match status" value="1"/>
</dbReference>
<feature type="transmembrane region" description="Helical" evidence="6">
    <location>
        <begin position="148"/>
        <end position="181"/>
    </location>
</feature>
<dbReference type="PANTHER" id="PTHR38480">
    <property type="entry name" value="SLR0254 PROTEIN"/>
    <property type="match status" value="1"/>
</dbReference>
<dbReference type="EMBL" id="SADE01000001">
    <property type="protein sequence ID" value="RVU38670.1"/>
    <property type="molecule type" value="Genomic_DNA"/>
</dbReference>
<feature type="region of interest" description="Disordered" evidence="5">
    <location>
        <begin position="213"/>
        <end position="266"/>
    </location>
</feature>
<dbReference type="RefSeq" id="WP_127764043.1">
    <property type="nucleotide sequence ID" value="NZ_SADE01000001.1"/>
</dbReference>
<dbReference type="InterPro" id="IPR010432">
    <property type="entry name" value="RDD"/>
</dbReference>
<evidence type="ECO:0000313" key="8">
    <source>
        <dbReference type="EMBL" id="RVU38670.1"/>
    </source>
</evidence>
<evidence type="ECO:0000256" key="4">
    <source>
        <dbReference type="ARBA" id="ARBA00023136"/>
    </source>
</evidence>
<name>A0A437QVW0_9PROT</name>
<evidence type="ECO:0000256" key="3">
    <source>
        <dbReference type="ARBA" id="ARBA00022989"/>
    </source>
</evidence>
<feature type="compositionally biased region" description="Low complexity" evidence="5">
    <location>
        <begin position="244"/>
        <end position="263"/>
    </location>
</feature>
<evidence type="ECO:0000256" key="1">
    <source>
        <dbReference type="ARBA" id="ARBA00004141"/>
    </source>
</evidence>
<dbReference type="GO" id="GO:0016020">
    <property type="term" value="C:membrane"/>
    <property type="evidence" value="ECO:0007669"/>
    <property type="project" value="UniProtKB-SubCell"/>
</dbReference>
<feature type="domain" description="RDD" evidence="7">
    <location>
        <begin position="46"/>
        <end position="197"/>
    </location>
</feature>
<sequence length="363" mass="39932">MASPAATTADGKKPAERKLLGAVQEKARQTRLISTPEGVQVSVALADRGERAGAVILDLIFIGLALTGVILALGGLRLSGLMTMDWVIALGYLMFFLIQNFYFLFFELRWQGRTPGKKIMNLRVIDRRGGTLSADAVFARNLIREVELFIPMLLLLSGAGSGLGAWGTLFQWLWIGVFLFFPFFNRDRMRVGDLIAGTWVVVSPKAALLSDLSEEDRYSPQTSPEAKQRGRLQTVPDAESQTGPQAAPQTVVQTAAQTAAQAPPEEPSKLRFTFTDKQLDTYGIFELQTLEDVLRRSGPEAYAVRAAVANRIRQKIGHASGAAPDGSLTPGQVAPFLDQFYKALRQRLEARMLLGDRKESKYD</sequence>
<proteinExistence type="predicted"/>
<keyword evidence="9" id="KW-1185">Reference proteome</keyword>
<feature type="transmembrane region" description="Helical" evidence="6">
    <location>
        <begin position="52"/>
        <end position="74"/>
    </location>
</feature>
<evidence type="ECO:0000313" key="9">
    <source>
        <dbReference type="Proteomes" id="UP000287447"/>
    </source>
</evidence>
<organism evidence="8 9">
    <name type="scientific">Hwanghaeella grinnelliae</name>
    <dbReference type="NCBI Taxonomy" id="2500179"/>
    <lineage>
        <taxon>Bacteria</taxon>
        <taxon>Pseudomonadati</taxon>
        <taxon>Pseudomonadota</taxon>
        <taxon>Alphaproteobacteria</taxon>
        <taxon>Rhodospirillales</taxon>
        <taxon>Rhodospirillaceae</taxon>
        <taxon>Hwanghaeella</taxon>
    </lineage>
</organism>
<evidence type="ECO:0000256" key="6">
    <source>
        <dbReference type="SAM" id="Phobius"/>
    </source>
</evidence>
<keyword evidence="2 6" id="KW-0812">Transmembrane</keyword>
<comment type="subcellular location">
    <subcellularLocation>
        <location evidence="1">Membrane</location>
        <topology evidence="1">Multi-pass membrane protein</topology>
    </subcellularLocation>
</comment>
<comment type="caution">
    <text evidence="8">The sequence shown here is derived from an EMBL/GenBank/DDBJ whole genome shotgun (WGS) entry which is preliminary data.</text>
</comment>
<accession>A0A437QVW0</accession>
<protein>
    <submittedName>
        <fullName evidence="8">RDD family protein</fullName>
    </submittedName>
</protein>
<evidence type="ECO:0000259" key="7">
    <source>
        <dbReference type="Pfam" id="PF06271"/>
    </source>
</evidence>
<reference evidence="9" key="1">
    <citation type="submission" date="2019-01" db="EMBL/GenBank/DDBJ databases">
        <title>Gri0909 isolated from a small marine red alga.</title>
        <authorList>
            <person name="Kim J."/>
            <person name="Jeong S.E."/>
            <person name="Jeon C.O."/>
        </authorList>
    </citation>
    <scope>NUCLEOTIDE SEQUENCE [LARGE SCALE GENOMIC DNA]</scope>
    <source>
        <strain evidence="9">Gri0909</strain>
    </source>
</reference>
<gene>
    <name evidence="8" type="ORF">EOI86_05175</name>
</gene>
<dbReference type="Pfam" id="PF06271">
    <property type="entry name" value="RDD"/>
    <property type="match status" value="1"/>
</dbReference>
<dbReference type="AlphaFoldDB" id="A0A437QVW0"/>
<keyword evidence="4 6" id="KW-0472">Membrane</keyword>
<dbReference type="OrthoDB" id="9787732at2"/>
<dbReference type="Proteomes" id="UP000287447">
    <property type="component" value="Unassembled WGS sequence"/>
</dbReference>